<sequence>MRTNYVNHEKNCMTKKKNAIRL</sequence>
<organism>
    <name type="scientific">Pyricularia oryzae (strain P131)</name>
    <name type="common">Rice blast fungus</name>
    <name type="synonym">Magnaporthe oryzae</name>
    <dbReference type="NCBI Taxonomy" id="1143193"/>
    <lineage>
        <taxon>Eukaryota</taxon>
        <taxon>Fungi</taxon>
        <taxon>Dikarya</taxon>
        <taxon>Ascomycota</taxon>
        <taxon>Pezizomycotina</taxon>
        <taxon>Sordariomycetes</taxon>
        <taxon>Sordariomycetidae</taxon>
        <taxon>Magnaporthales</taxon>
        <taxon>Pyriculariaceae</taxon>
        <taxon>Pyricularia</taxon>
    </lineage>
</organism>
<reference evidence="1" key="1">
    <citation type="journal article" date="2012" name="PLoS Genet.">
        <title>Comparative analysis of the genomes of two field isolates of the rice blast fungus Magnaporthe oryzae.</title>
        <authorList>
            <person name="Xue M."/>
            <person name="Yang J."/>
            <person name="Li Z."/>
            <person name="Hu S."/>
            <person name="Yao N."/>
            <person name="Dean R.A."/>
            <person name="Zhao W."/>
            <person name="Shen M."/>
            <person name="Zhang H."/>
            <person name="Li C."/>
            <person name="Liu L."/>
            <person name="Cao L."/>
            <person name="Xu X."/>
            <person name="Xing Y."/>
            <person name="Hsiang T."/>
            <person name="Zhang Z."/>
            <person name="Xu J.R."/>
            <person name="Peng Y.L."/>
        </authorList>
    </citation>
    <scope>NUCLEOTIDE SEQUENCE [LARGE SCALE GENOMIC DNA]</scope>
    <source>
        <strain evidence="1">P131</strain>
    </source>
</reference>
<dbReference type="AlphaFoldDB" id="L7JQT2"/>
<gene>
    <name evidence="1" type="ORF">OOW_P131scaffold00004g8</name>
</gene>
<protein>
    <submittedName>
        <fullName evidence="1">Uncharacterized protein</fullName>
    </submittedName>
</protein>
<evidence type="ECO:0000313" key="1">
    <source>
        <dbReference type="EMBL" id="ELQ70572.1"/>
    </source>
</evidence>
<dbReference type="EMBL" id="JH795455">
    <property type="protein sequence ID" value="ELQ70572.1"/>
    <property type="molecule type" value="Genomic_DNA"/>
</dbReference>
<accession>L7JQT2</accession>
<proteinExistence type="predicted"/>
<name>L7JQT2_PYRO1</name>